<dbReference type="PANTHER" id="PTHR31845:SF10">
    <property type="entry name" value="ZN(II)2CYS6 TRANSCRIPTION FACTOR (EUROFUNG)"/>
    <property type="match status" value="1"/>
</dbReference>
<dbReference type="PROSITE" id="PS00463">
    <property type="entry name" value="ZN2_CY6_FUNGAL_1"/>
    <property type="match status" value="1"/>
</dbReference>
<dbReference type="PANTHER" id="PTHR31845">
    <property type="entry name" value="FINGER DOMAIN PROTEIN, PUTATIVE-RELATED"/>
    <property type="match status" value="1"/>
</dbReference>
<evidence type="ECO:0000313" key="9">
    <source>
        <dbReference type="Proteomes" id="UP000078576"/>
    </source>
</evidence>
<evidence type="ECO:0000256" key="4">
    <source>
        <dbReference type="ARBA" id="ARBA00023163"/>
    </source>
</evidence>
<feature type="compositionally biased region" description="Polar residues" evidence="6">
    <location>
        <begin position="99"/>
        <end position="111"/>
    </location>
</feature>
<proteinExistence type="predicted"/>
<evidence type="ECO:0000256" key="6">
    <source>
        <dbReference type="SAM" id="MobiDB-lite"/>
    </source>
</evidence>
<sequence length="415" mass="45646">MEMEATVPEKRPRSPPRRQRACFNCSTAKARCNFKDENIGKYCDRCHRMGVECVAQPTRSLRRPRKLTGTVTRGTSLGRSIDGIVSLLGSNHIPGPQGSAQNFGIVTTTGPTSSSAQALQSTSTPELSRQERSVQTSISSQASRASSSSAGHSQTPLRPHFQQQRQQQRGDNPGIQGLSPQPGYGLTWPLANDALENFRTNFLPNFPFVVTSIASIWLHYNYALIKLYEPATCLQDRSGDTSSHRSQCLHYCLQAVTSFFAAMISLPARSLLYRPFVAFAELVSAIVAASRLLLLEAEGWSVEEARQTLDLPGVLGAFIAQFETVNTLEKQRRQSHQQSVSGADRGGTDAADEETVWEEYIEKLNAMKKWYGTNAGTPGPFYPTEVVSEGPPEDHWASLEGTGDQFWLGLLGNDF</sequence>
<dbReference type="STRING" id="694573.A0A194V566"/>
<evidence type="ECO:0000256" key="5">
    <source>
        <dbReference type="ARBA" id="ARBA00023242"/>
    </source>
</evidence>
<evidence type="ECO:0000313" key="8">
    <source>
        <dbReference type="EMBL" id="KUI59059.1"/>
    </source>
</evidence>
<dbReference type="OrthoDB" id="5217604at2759"/>
<feature type="region of interest" description="Disordered" evidence="6">
    <location>
        <begin position="331"/>
        <end position="352"/>
    </location>
</feature>
<name>A0A194V566_CYTMA</name>
<dbReference type="GO" id="GO:0000976">
    <property type="term" value="F:transcription cis-regulatory region binding"/>
    <property type="evidence" value="ECO:0007669"/>
    <property type="project" value="TreeGrafter"/>
</dbReference>
<keyword evidence="5" id="KW-0539">Nucleus</keyword>
<dbReference type="GO" id="GO:0008270">
    <property type="term" value="F:zinc ion binding"/>
    <property type="evidence" value="ECO:0007669"/>
    <property type="project" value="InterPro"/>
</dbReference>
<evidence type="ECO:0000259" key="7">
    <source>
        <dbReference type="PROSITE" id="PS00463"/>
    </source>
</evidence>
<comment type="subcellular location">
    <subcellularLocation>
        <location evidence="1">Nucleus</location>
    </subcellularLocation>
</comment>
<evidence type="ECO:0000256" key="1">
    <source>
        <dbReference type="ARBA" id="ARBA00004123"/>
    </source>
</evidence>
<reference evidence="9" key="1">
    <citation type="submission" date="2014-12" db="EMBL/GenBank/DDBJ databases">
        <title>Genome Sequence of Valsa Canker Pathogens Uncovers a Specific Adaption of Colonization on Woody Bark.</title>
        <authorList>
            <person name="Yin Z."/>
            <person name="Liu H."/>
            <person name="Gao X."/>
            <person name="Li Z."/>
            <person name="Song N."/>
            <person name="Ke X."/>
            <person name="Dai Q."/>
            <person name="Wu Y."/>
            <person name="Sun Y."/>
            <person name="Xu J.-R."/>
            <person name="Kang Z.K."/>
            <person name="Wang L."/>
            <person name="Huang L."/>
        </authorList>
    </citation>
    <scope>NUCLEOTIDE SEQUENCE [LARGE SCALE GENOMIC DNA]</scope>
    <source>
        <strain evidence="9">SXYL134</strain>
    </source>
</reference>
<gene>
    <name evidence="8" type="ORF">VP1G_06304</name>
</gene>
<dbReference type="SUPFAM" id="SSF57701">
    <property type="entry name" value="Zn2/Cys6 DNA-binding domain"/>
    <property type="match status" value="1"/>
</dbReference>
<protein>
    <recommendedName>
        <fullName evidence="7">Zn(2)-C6 fungal-type domain-containing protein</fullName>
    </recommendedName>
</protein>
<evidence type="ECO:0000256" key="3">
    <source>
        <dbReference type="ARBA" id="ARBA00023125"/>
    </source>
</evidence>
<dbReference type="InterPro" id="IPR051089">
    <property type="entry name" value="prtT"/>
</dbReference>
<dbReference type="InterPro" id="IPR036864">
    <property type="entry name" value="Zn2-C6_fun-type_DNA-bd_sf"/>
</dbReference>
<dbReference type="GO" id="GO:0000981">
    <property type="term" value="F:DNA-binding transcription factor activity, RNA polymerase II-specific"/>
    <property type="evidence" value="ECO:0007669"/>
    <property type="project" value="InterPro"/>
</dbReference>
<dbReference type="Gene3D" id="4.10.240.10">
    <property type="entry name" value="Zn(2)-C6 fungal-type DNA-binding domain"/>
    <property type="match status" value="1"/>
</dbReference>
<keyword evidence="2" id="KW-0805">Transcription regulation</keyword>
<feature type="region of interest" description="Disordered" evidence="6">
    <location>
        <begin position="99"/>
        <end position="178"/>
    </location>
</feature>
<feature type="compositionally biased region" description="Low complexity" evidence="6">
    <location>
        <begin position="135"/>
        <end position="154"/>
    </location>
</feature>
<dbReference type="CDD" id="cd00067">
    <property type="entry name" value="GAL4"/>
    <property type="match status" value="1"/>
</dbReference>
<feature type="compositionally biased region" description="Low complexity" evidence="6">
    <location>
        <begin position="112"/>
        <end position="124"/>
    </location>
</feature>
<evidence type="ECO:0000256" key="2">
    <source>
        <dbReference type="ARBA" id="ARBA00023015"/>
    </source>
</evidence>
<organism evidence="8 9">
    <name type="scientific">Cytospora mali</name>
    <name type="common">Apple Valsa canker fungus</name>
    <name type="synonym">Valsa mali</name>
    <dbReference type="NCBI Taxonomy" id="578113"/>
    <lineage>
        <taxon>Eukaryota</taxon>
        <taxon>Fungi</taxon>
        <taxon>Dikarya</taxon>
        <taxon>Ascomycota</taxon>
        <taxon>Pezizomycotina</taxon>
        <taxon>Sordariomycetes</taxon>
        <taxon>Sordariomycetidae</taxon>
        <taxon>Diaporthales</taxon>
        <taxon>Cytosporaceae</taxon>
        <taxon>Cytospora</taxon>
    </lineage>
</organism>
<keyword evidence="4" id="KW-0804">Transcription</keyword>
<feature type="domain" description="Zn(2)-C6 fungal-type" evidence="7">
    <location>
        <begin position="21"/>
        <end position="53"/>
    </location>
</feature>
<dbReference type="InterPro" id="IPR001138">
    <property type="entry name" value="Zn2Cys6_DnaBD"/>
</dbReference>
<dbReference type="CDD" id="cd12148">
    <property type="entry name" value="fungal_TF_MHR"/>
    <property type="match status" value="1"/>
</dbReference>
<keyword evidence="3" id="KW-0238">DNA-binding</keyword>
<dbReference type="Proteomes" id="UP000078576">
    <property type="component" value="Unassembled WGS sequence"/>
</dbReference>
<accession>A0A194V566</accession>
<dbReference type="AlphaFoldDB" id="A0A194V566"/>
<dbReference type="GO" id="GO:0005634">
    <property type="term" value="C:nucleus"/>
    <property type="evidence" value="ECO:0007669"/>
    <property type="project" value="UniProtKB-SubCell"/>
</dbReference>
<dbReference type="EMBL" id="KN714723">
    <property type="protein sequence ID" value="KUI59059.1"/>
    <property type="molecule type" value="Genomic_DNA"/>
</dbReference>
<keyword evidence="9" id="KW-1185">Reference proteome</keyword>